<dbReference type="Proteomes" id="UP000187735">
    <property type="component" value="Chromosome"/>
</dbReference>
<sequence length="476" mass="52246">MAFPRISSYKNVDQFRERLSELSLDLPVDDEVQSGDDAVLAQPLVSKAGLIGNRFCILPMEGWDGTADGKPTDLTRRRWQNFGLSGAKLIWGGEAVAVRHDGRANPNQLLINDTNLKDIESLRTLLVATHAEHFSKTDDLCVGLQLTHSGRYAKPNDKHTAEPRIAYRHSVLDQRLGIDSDDKLLTDDDLKQLIDDFVAACVLAQKASFAWVDVKHCHGYLGHELLSGFDRDGEFGGSLENRTRFLRNIVAGIRSEAPGLEIGVRVSVFDFVPFEPGDNEERTGIPSATAPYQHAFGGDGSGLGIDLSEPSKFVDLLEELDIDLLCTTCGSPYYNPHIQRPAIFPPSDGYQPPEDPLVGVHRQIAATAELKAKHPSMIVAGTGYSYLQEWLPNVGQAVVKNSMADSVGLGRMVLSYPELPADVLAGKVMARKKICRTFSDCTTAPRNGIVSGCYPLDPFYKAMPEREQLLAIKADM</sequence>
<keyword evidence="1" id="KW-0285">Flavoprotein</keyword>
<evidence type="ECO:0000313" key="4">
    <source>
        <dbReference type="EMBL" id="APZ96050.1"/>
    </source>
</evidence>
<dbReference type="STRING" id="1891926.Fuma_05713"/>
<dbReference type="KEGG" id="fmr:Fuma_05713"/>
<dbReference type="GO" id="GO:0010181">
    <property type="term" value="F:FMN binding"/>
    <property type="evidence" value="ECO:0007669"/>
    <property type="project" value="InterPro"/>
</dbReference>
<dbReference type="OrthoDB" id="9772736at2"/>
<dbReference type="EC" id="1.6.99.1" evidence="4"/>
<name>A0A1P8WPS1_9PLAN</name>
<dbReference type="GO" id="GO:0003959">
    <property type="term" value="F:NADPH dehydrogenase activity"/>
    <property type="evidence" value="ECO:0007669"/>
    <property type="project" value="UniProtKB-EC"/>
</dbReference>
<dbReference type="Gene3D" id="3.20.20.70">
    <property type="entry name" value="Aldolase class I"/>
    <property type="match status" value="1"/>
</dbReference>
<dbReference type="AlphaFoldDB" id="A0A1P8WPS1"/>
<evidence type="ECO:0000256" key="1">
    <source>
        <dbReference type="ARBA" id="ARBA00022630"/>
    </source>
</evidence>
<dbReference type="InterPro" id="IPR051799">
    <property type="entry name" value="NADH_flavin_oxidoreductase"/>
</dbReference>
<proteinExistence type="predicted"/>
<keyword evidence="2 4" id="KW-0560">Oxidoreductase</keyword>
<dbReference type="InterPro" id="IPR001155">
    <property type="entry name" value="OxRdtase_FMN_N"/>
</dbReference>
<dbReference type="InterPro" id="IPR013785">
    <property type="entry name" value="Aldolase_TIM"/>
</dbReference>
<protein>
    <submittedName>
        <fullName evidence="4">NADPH dehydrogenase</fullName>
        <ecNumber evidence="4">1.6.99.1</ecNumber>
    </submittedName>
</protein>
<dbReference type="PANTHER" id="PTHR43656">
    <property type="entry name" value="BINDING OXIDOREDUCTASE, PUTATIVE (AFU_ORTHOLOGUE AFUA_2G08260)-RELATED"/>
    <property type="match status" value="1"/>
</dbReference>
<gene>
    <name evidence="4" type="primary">namA</name>
    <name evidence="4" type="ORF">Fuma_05713</name>
</gene>
<reference evidence="4 5" key="1">
    <citation type="journal article" date="2016" name="Front. Microbiol.">
        <title>Fuerstia marisgermanicae gen. nov., sp. nov., an Unusual Member of the Phylum Planctomycetes from the German Wadden Sea.</title>
        <authorList>
            <person name="Kohn T."/>
            <person name="Heuer A."/>
            <person name="Jogler M."/>
            <person name="Vollmers J."/>
            <person name="Boedeker C."/>
            <person name="Bunk B."/>
            <person name="Rast P."/>
            <person name="Borchert D."/>
            <person name="Glockner I."/>
            <person name="Freese H.M."/>
            <person name="Klenk H.P."/>
            <person name="Overmann J."/>
            <person name="Kaster A.K."/>
            <person name="Rohde M."/>
            <person name="Wiegand S."/>
            <person name="Jogler C."/>
        </authorList>
    </citation>
    <scope>NUCLEOTIDE SEQUENCE [LARGE SCALE GENOMIC DNA]</scope>
    <source>
        <strain evidence="4 5">NH11</strain>
    </source>
</reference>
<evidence type="ECO:0000313" key="5">
    <source>
        <dbReference type="Proteomes" id="UP000187735"/>
    </source>
</evidence>
<dbReference type="PANTHER" id="PTHR43656:SF2">
    <property type="entry name" value="BINDING OXIDOREDUCTASE, PUTATIVE (AFU_ORTHOLOGUE AFUA_2G08260)-RELATED"/>
    <property type="match status" value="1"/>
</dbReference>
<dbReference type="SUPFAM" id="SSF51395">
    <property type="entry name" value="FMN-linked oxidoreductases"/>
    <property type="match status" value="1"/>
</dbReference>
<organism evidence="4 5">
    <name type="scientific">Fuerstiella marisgermanici</name>
    <dbReference type="NCBI Taxonomy" id="1891926"/>
    <lineage>
        <taxon>Bacteria</taxon>
        <taxon>Pseudomonadati</taxon>
        <taxon>Planctomycetota</taxon>
        <taxon>Planctomycetia</taxon>
        <taxon>Planctomycetales</taxon>
        <taxon>Planctomycetaceae</taxon>
        <taxon>Fuerstiella</taxon>
    </lineage>
</organism>
<dbReference type="Pfam" id="PF00724">
    <property type="entry name" value="Oxidored_FMN"/>
    <property type="match status" value="1"/>
</dbReference>
<evidence type="ECO:0000259" key="3">
    <source>
        <dbReference type="Pfam" id="PF00724"/>
    </source>
</evidence>
<evidence type="ECO:0000256" key="2">
    <source>
        <dbReference type="ARBA" id="ARBA00023002"/>
    </source>
</evidence>
<dbReference type="RefSeq" id="WP_077027125.1">
    <property type="nucleotide sequence ID" value="NZ_CP017641.1"/>
</dbReference>
<accession>A0A1P8WPS1</accession>
<dbReference type="EMBL" id="CP017641">
    <property type="protein sequence ID" value="APZ96050.1"/>
    <property type="molecule type" value="Genomic_DNA"/>
</dbReference>
<keyword evidence="5" id="KW-1185">Reference proteome</keyword>
<feature type="domain" description="NADH:flavin oxidoreductase/NADH oxidase N-terminal" evidence="3">
    <location>
        <begin position="42"/>
        <end position="272"/>
    </location>
</feature>